<dbReference type="Proteomes" id="UP000199065">
    <property type="component" value="Unassembled WGS sequence"/>
</dbReference>
<dbReference type="InterPro" id="IPR043131">
    <property type="entry name" value="BCAT-like_N"/>
</dbReference>
<dbReference type="PANTHER" id="PTHR42743:SF11">
    <property type="entry name" value="AMINODEOXYCHORISMATE LYASE"/>
    <property type="match status" value="1"/>
</dbReference>
<dbReference type="GO" id="GO:0005829">
    <property type="term" value="C:cytosol"/>
    <property type="evidence" value="ECO:0007669"/>
    <property type="project" value="TreeGrafter"/>
</dbReference>
<dbReference type="PANTHER" id="PTHR42743">
    <property type="entry name" value="AMINO-ACID AMINOTRANSFERASE"/>
    <property type="match status" value="1"/>
</dbReference>
<evidence type="ECO:0000313" key="2">
    <source>
        <dbReference type="EMBL" id="SFG73530.1"/>
    </source>
</evidence>
<dbReference type="InterPro" id="IPR043132">
    <property type="entry name" value="BCAT-like_C"/>
</dbReference>
<dbReference type="GO" id="GO:0046394">
    <property type="term" value="P:carboxylic acid biosynthetic process"/>
    <property type="evidence" value="ECO:0007669"/>
    <property type="project" value="UniProtKB-ARBA"/>
</dbReference>
<keyword evidence="2" id="KW-0456">Lyase</keyword>
<sequence>MALNSPSPVVLQVEPFGGSTRRHNTSLPHLYWDDAAVTRGEGVFETLLIHDGKVANFQRHMKRLQASATQLGLAVPDAEHWGQAAAEAAADWCGQIPGKKKPQAAMTWTLTGGRASTGVPSAWITVRALSDTQLKQREEGVAVMTAERGFSFQISPTKKQKPWVSLAAKSLNYTAAMAALREGRAQGFDDVLWVEGDRVLEAATSSVVIVKKDKRLRSPEPAGEIIAGTAVAALFELGEKKGWRCKHKELSVSDLYEAESVWLLSSVRMGARVTRINDKELGSPGKDSLKAVRGLIEEALTR</sequence>
<proteinExistence type="inferred from homology"/>
<dbReference type="Gene3D" id="3.20.10.10">
    <property type="entry name" value="D-amino Acid Aminotransferase, subunit A, domain 2"/>
    <property type="match status" value="1"/>
</dbReference>
<dbReference type="EMBL" id="FOPJ01000012">
    <property type="protein sequence ID" value="SFG73530.1"/>
    <property type="molecule type" value="Genomic_DNA"/>
</dbReference>
<accession>A0A1I2U8T2</accession>
<evidence type="ECO:0000313" key="3">
    <source>
        <dbReference type="Proteomes" id="UP000199065"/>
    </source>
</evidence>
<name>A0A1I2U8T2_9CORY</name>
<organism evidence="2 3">
    <name type="scientific">Corynebacterium spheniscorum</name>
    <dbReference type="NCBI Taxonomy" id="185761"/>
    <lineage>
        <taxon>Bacteria</taxon>
        <taxon>Bacillati</taxon>
        <taxon>Actinomycetota</taxon>
        <taxon>Actinomycetes</taxon>
        <taxon>Mycobacteriales</taxon>
        <taxon>Corynebacteriaceae</taxon>
        <taxon>Corynebacterium</taxon>
    </lineage>
</organism>
<keyword evidence="3" id="KW-1185">Reference proteome</keyword>
<dbReference type="SUPFAM" id="SSF56752">
    <property type="entry name" value="D-aminoacid aminotransferase-like PLP-dependent enzymes"/>
    <property type="match status" value="1"/>
</dbReference>
<dbReference type="Pfam" id="PF01063">
    <property type="entry name" value="Aminotran_4"/>
    <property type="match status" value="1"/>
</dbReference>
<protein>
    <submittedName>
        <fullName evidence="2">4-amino-4-deoxychorismate lyase</fullName>
    </submittedName>
</protein>
<dbReference type="InterPro" id="IPR036038">
    <property type="entry name" value="Aminotransferase-like"/>
</dbReference>
<dbReference type="AlphaFoldDB" id="A0A1I2U8T2"/>
<dbReference type="GO" id="GO:0016829">
    <property type="term" value="F:lyase activity"/>
    <property type="evidence" value="ECO:0007669"/>
    <property type="project" value="UniProtKB-KW"/>
</dbReference>
<dbReference type="InterPro" id="IPR050571">
    <property type="entry name" value="Class-IV_PLP-Dep_Aminotrnsfr"/>
</dbReference>
<comment type="similarity">
    <text evidence="1">Belongs to the class-IV pyridoxal-phosphate-dependent aminotransferase family.</text>
</comment>
<evidence type="ECO:0000256" key="1">
    <source>
        <dbReference type="ARBA" id="ARBA00009320"/>
    </source>
</evidence>
<dbReference type="InterPro" id="IPR001544">
    <property type="entry name" value="Aminotrans_IV"/>
</dbReference>
<gene>
    <name evidence="2" type="ORF">SAMN05660282_01780</name>
</gene>
<dbReference type="RefSeq" id="WP_092286536.1">
    <property type="nucleotide sequence ID" value="NZ_FOPJ01000012.1"/>
</dbReference>
<dbReference type="Gene3D" id="3.30.470.10">
    <property type="match status" value="1"/>
</dbReference>
<dbReference type="OrthoDB" id="3199344at2"/>
<reference evidence="2 3" key="1">
    <citation type="submission" date="2016-10" db="EMBL/GenBank/DDBJ databases">
        <authorList>
            <person name="de Groot N.N."/>
        </authorList>
    </citation>
    <scope>NUCLEOTIDE SEQUENCE [LARGE SCALE GENOMIC DNA]</scope>
    <source>
        <strain>J11</strain>
        <strain evidence="3">PG 39</strain>
    </source>
</reference>
<dbReference type="STRING" id="185761.SAMN05660282_01780"/>
<dbReference type="NCBIfam" id="NF005886">
    <property type="entry name" value="PRK07849.1-1"/>
    <property type="match status" value="1"/>
</dbReference>